<proteinExistence type="predicted"/>
<organism evidence="1 2">
    <name type="scientific">Caerostris extrusa</name>
    <name type="common">Bark spider</name>
    <name type="synonym">Caerostris bankana</name>
    <dbReference type="NCBI Taxonomy" id="172846"/>
    <lineage>
        <taxon>Eukaryota</taxon>
        <taxon>Metazoa</taxon>
        <taxon>Ecdysozoa</taxon>
        <taxon>Arthropoda</taxon>
        <taxon>Chelicerata</taxon>
        <taxon>Arachnida</taxon>
        <taxon>Araneae</taxon>
        <taxon>Araneomorphae</taxon>
        <taxon>Entelegynae</taxon>
        <taxon>Araneoidea</taxon>
        <taxon>Araneidae</taxon>
        <taxon>Caerostris</taxon>
    </lineage>
</organism>
<accession>A0AAV4MSM4</accession>
<sequence>MARRKRRLLYRDFRAPATNPSWYFSDITCSSRRGGEKEKSNHVTNTERGVDVTVEKNGGSPTLRAYRGLLWRAPSLLIDARSKICAGWKRSVIHSTRKADLRKGAIFDHLCLRAVVTKTFQVLAPLWYTGTLRSSSPRHPKQIVSHKFYFLKE</sequence>
<gene>
    <name evidence="1" type="ORF">CEXT_84231</name>
</gene>
<evidence type="ECO:0000313" key="2">
    <source>
        <dbReference type="Proteomes" id="UP001054945"/>
    </source>
</evidence>
<evidence type="ECO:0000313" key="1">
    <source>
        <dbReference type="EMBL" id="GIX75308.1"/>
    </source>
</evidence>
<name>A0AAV4MSM4_CAEEX</name>
<dbReference type="AlphaFoldDB" id="A0AAV4MSM4"/>
<protein>
    <submittedName>
        <fullName evidence="1">Uncharacterized protein</fullName>
    </submittedName>
</protein>
<dbReference type="EMBL" id="BPLR01020157">
    <property type="protein sequence ID" value="GIX75308.1"/>
    <property type="molecule type" value="Genomic_DNA"/>
</dbReference>
<dbReference type="Proteomes" id="UP001054945">
    <property type="component" value="Unassembled WGS sequence"/>
</dbReference>
<keyword evidence="2" id="KW-1185">Reference proteome</keyword>
<comment type="caution">
    <text evidence="1">The sequence shown here is derived from an EMBL/GenBank/DDBJ whole genome shotgun (WGS) entry which is preliminary data.</text>
</comment>
<reference evidence="1 2" key="1">
    <citation type="submission" date="2021-06" db="EMBL/GenBank/DDBJ databases">
        <title>Caerostris extrusa draft genome.</title>
        <authorList>
            <person name="Kono N."/>
            <person name="Arakawa K."/>
        </authorList>
    </citation>
    <scope>NUCLEOTIDE SEQUENCE [LARGE SCALE GENOMIC DNA]</scope>
</reference>